<dbReference type="OrthoDB" id="329019at2"/>
<comment type="caution">
    <text evidence="2">The sequence shown here is derived from an EMBL/GenBank/DDBJ whole genome shotgun (WGS) entry which is preliminary data.</text>
</comment>
<evidence type="ECO:0000256" key="1">
    <source>
        <dbReference type="SAM" id="Phobius"/>
    </source>
</evidence>
<dbReference type="EMBL" id="RQFY01000012">
    <property type="protein sequence ID" value="TGL28349.1"/>
    <property type="molecule type" value="Genomic_DNA"/>
</dbReference>
<reference evidence="2" key="1">
    <citation type="journal article" date="2019" name="PLoS Negl. Trop. Dis.">
        <title>Revisiting the worldwide diversity of Leptospira species in the environment.</title>
        <authorList>
            <person name="Vincent A.T."/>
            <person name="Schiettekatte O."/>
            <person name="Bourhy P."/>
            <person name="Veyrier F.J."/>
            <person name="Picardeau M."/>
        </authorList>
    </citation>
    <scope>NUCLEOTIDE SEQUENCE [LARGE SCALE GENOMIC DNA]</scope>
    <source>
        <strain evidence="2">201800265</strain>
    </source>
</reference>
<accession>A0A4R9J467</accession>
<proteinExistence type="predicted"/>
<dbReference type="RefSeq" id="WP_135616940.1">
    <property type="nucleotide sequence ID" value="NZ_RQFY01000012.1"/>
</dbReference>
<keyword evidence="1" id="KW-1133">Transmembrane helix</keyword>
<keyword evidence="1" id="KW-0472">Membrane</keyword>
<name>A0A4R9J467_9LEPT</name>
<sequence length="176" mass="18490">MLFYRFLSNLILYKFIIFMFAAFTLNCGLALGYQAEEEAAKASQENDNSPVLAALGLSSDGGGSSGIINFSVSSSQTITTSGSIVYTITVPKWPTTDSGDINLSITWVSEVVACTDPSPNTFTFISDQGYPRISSNITFSCGKKGDGKISHIVTSAPASASSLVGTSLGDISVTIK</sequence>
<keyword evidence="1" id="KW-0812">Transmembrane</keyword>
<dbReference type="Proteomes" id="UP000297871">
    <property type="component" value="Unassembled WGS sequence"/>
</dbReference>
<protein>
    <submittedName>
        <fullName evidence="2">Uncharacterized protein</fullName>
    </submittedName>
</protein>
<evidence type="ECO:0000313" key="2">
    <source>
        <dbReference type="EMBL" id="TGL28349.1"/>
    </source>
</evidence>
<keyword evidence="3" id="KW-1185">Reference proteome</keyword>
<dbReference type="AlphaFoldDB" id="A0A4R9J467"/>
<evidence type="ECO:0000313" key="3">
    <source>
        <dbReference type="Proteomes" id="UP000297871"/>
    </source>
</evidence>
<gene>
    <name evidence="2" type="ORF">EHQ52_18955</name>
</gene>
<organism evidence="2 3">
    <name type="scientific">Leptospira koniambonensis</name>
    <dbReference type="NCBI Taxonomy" id="2484950"/>
    <lineage>
        <taxon>Bacteria</taxon>
        <taxon>Pseudomonadati</taxon>
        <taxon>Spirochaetota</taxon>
        <taxon>Spirochaetia</taxon>
        <taxon>Leptospirales</taxon>
        <taxon>Leptospiraceae</taxon>
        <taxon>Leptospira</taxon>
    </lineage>
</organism>
<feature type="transmembrane region" description="Helical" evidence="1">
    <location>
        <begin position="12"/>
        <end position="33"/>
    </location>
</feature>